<proteinExistence type="predicted"/>
<protein>
    <submittedName>
        <fullName evidence="1">14145_t:CDS:1</fullName>
    </submittedName>
</protein>
<organism evidence="1 2">
    <name type="scientific">Acaulospora colombiana</name>
    <dbReference type="NCBI Taxonomy" id="27376"/>
    <lineage>
        <taxon>Eukaryota</taxon>
        <taxon>Fungi</taxon>
        <taxon>Fungi incertae sedis</taxon>
        <taxon>Mucoromycota</taxon>
        <taxon>Glomeromycotina</taxon>
        <taxon>Glomeromycetes</taxon>
        <taxon>Diversisporales</taxon>
        <taxon>Acaulosporaceae</taxon>
        <taxon>Acaulospora</taxon>
    </lineage>
</organism>
<comment type="caution">
    <text evidence="1">The sequence shown here is derived from an EMBL/GenBank/DDBJ whole genome shotgun (WGS) entry which is preliminary data.</text>
</comment>
<feature type="non-terminal residue" evidence="1">
    <location>
        <position position="118"/>
    </location>
</feature>
<name>A0ACA9R9M7_9GLOM</name>
<reference evidence="1" key="1">
    <citation type="submission" date="2021-06" db="EMBL/GenBank/DDBJ databases">
        <authorList>
            <person name="Kallberg Y."/>
            <person name="Tangrot J."/>
            <person name="Rosling A."/>
        </authorList>
    </citation>
    <scope>NUCLEOTIDE SEQUENCE</scope>
    <source>
        <strain evidence="1">CL356</strain>
    </source>
</reference>
<dbReference type="EMBL" id="CAJVPT010073010">
    <property type="protein sequence ID" value="CAG8782474.1"/>
    <property type="molecule type" value="Genomic_DNA"/>
</dbReference>
<evidence type="ECO:0000313" key="1">
    <source>
        <dbReference type="EMBL" id="CAG8782474.1"/>
    </source>
</evidence>
<dbReference type="Proteomes" id="UP000789525">
    <property type="component" value="Unassembled WGS sequence"/>
</dbReference>
<evidence type="ECO:0000313" key="2">
    <source>
        <dbReference type="Proteomes" id="UP000789525"/>
    </source>
</evidence>
<accession>A0ACA9R9M7</accession>
<keyword evidence="2" id="KW-1185">Reference proteome</keyword>
<feature type="non-terminal residue" evidence="1">
    <location>
        <position position="1"/>
    </location>
</feature>
<gene>
    <name evidence="1" type="ORF">ACOLOM_LOCUS14384</name>
</gene>
<sequence length="118" mass="13223">GQSAELTQSHGLYLQAAAAAFVVCWKIVDTITESASYGVDRRDAEAVIFRIFDPHMDEYLDEEVEAVKRAFDSICRNWSEKSSNQNMSSSAVSPTRTRFLESQNPQQVKRNVVAGFTD</sequence>